<evidence type="ECO:0000313" key="10">
    <source>
        <dbReference type="Proteomes" id="UP000464675"/>
    </source>
</evidence>
<feature type="domain" description="Multidrug resistance protein MdtA-like alpha-helical hairpin" evidence="5">
    <location>
        <begin position="107"/>
        <end position="175"/>
    </location>
</feature>
<dbReference type="InterPro" id="IPR058625">
    <property type="entry name" value="MdtA-like_BSH"/>
</dbReference>
<gene>
    <name evidence="9" type="ORF">GTQ55_05610</name>
    <name evidence="8" type="ORF">HNQ53_003461</name>
</gene>
<dbReference type="InterPro" id="IPR006143">
    <property type="entry name" value="RND_pump_MFP"/>
</dbReference>
<dbReference type="Pfam" id="PF25917">
    <property type="entry name" value="BSH_RND"/>
    <property type="match status" value="1"/>
</dbReference>
<dbReference type="GO" id="GO:0005886">
    <property type="term" value="C:plasma membrane"/>
    <property type="evidence" value="ECO:0007669"/>
    <property type="project" value="TreeGrafter"/>
</dbReference>
<dbReference type="RefSeq" id="WP_161857856.1">
    <property type="nucleotide sequence ID" value="NZ_CP047491.1"/>
</dbReference>
<dbReference type="PANTHER" id="PTHR30158">
    <property type="entry name" value="ACRA/E-RELATED COMPONENT OF DRUG EFFLUX TRANSPORTER"/>
    <property type="match status" value="1"/>
</dbReference>
<dbReference type="EMBL" id="JACHHR010000007">
    <property type="protein sequence ID" value="MBB5213213.1"/>
    <property type="molecule type" value="Genomic_DNA"/>
</dbReference>
<proteinExistence type="inferred from homology"/>
<dbReference type="GO" id="GO:0046677">
    <property type="term" value="P:response to antibiotic"/>
    <property type="evidence" value="ECO:0007669"/>
    <property type="project" value="TreeGrafter"/>
</dbReference>
<name>A0A6P1TCU7_9GAMM</name>
<evidence type="ECO:0000256" key="1">
    <source>
        <dbReference type="ARBA" id="ARBA00004519"/>
    </source>
</evidence>
<dbReference type="Proteomes" id="UP000563601">
    <property type="component" value="Unassembled WGS sequence"/>
</dbReference>
<dbReference type="GO" id="GO:0022857">
    <property type="term" value="F:transmembrane transporter activity"/>
    <property type="evidence" value="ECO:0007669"/>
    <property type="project" value="InterPro"/>
</dbReference>
<dbReference type="OrthoDB" id="9800613at2"/>
<accession>A0A6P1TCU7</accession>
<evidence type="ECO:0000313" key="8">
    <source>
        <dbReference type="EMBL" id="MBB5213213.1"/>
    </source>
</evidence>
<comment type="similarity">
    <text evidence="2">Belongs to the membrane fusion protein (MFP) (TC 8.A.1) family.</text>
</comment>
<dbReference type="InterPro" id="IPR058624">
    <property type="entry name" value="MdtA-like_HH"/>
</dbReference>
<dbReference type="NCBIfam" id="TIGR01730">
    <property type="entry name" value="RND_mfp"/>
    <property type="match status" value="1"/>
</dbReference>
<protein>
    <submittedName>
        <fullName evidence="9">Efflux RND transporter periplasmic adaptor subunit</fullName>
    </submittedName>
    <submittedName>
        <fullName evidence="8">RND family efflux transporter MFP subunit</fullName>
    </submittedName>
</protein>
<evidence type="ECO:0000259" key="7">
    <source>
        <dbReference type="Pfam" id="PF25967"/>
    </source>
</evidence>
<keyword evidence="10" id="KW-1185">Reference proteome</keyword>
<evidence type="ECO:0000259" key="6">
    <source>
        <dbReference type="Pfam" id="PF25917"/>
    </source>
</evidence>
<dbReference type="Gene3D" id="2.40.30.170">
    <property type="match status" value="1"/>
</dbReference>
<keyword evidence="3" id="KW-0175">Coiled coil</keyword>
<evidence type="ECO:0000313" key="11">
    <source>
        <dbReference type="Proteomes" id="UP000563601"/>
    </source>
</evidence>
<feature type="coiled-coil region" evidence="3">
    <location>
        <begin position="106"/>
        <end position="171"/>
    </location>
</feature>
<dbReference type="Gene3D" id="1.10.287.470">
    <property type="entry name" value="Helix hairpin bin"/>
    <property type="match status" value="1"/>
</dbReference>
<evidence type="ECO:0000256" key="3">
    <source>
        <dbReference type="SAM" id="Coils"/>
    </source>
</evidence>
<dbReference type="Pfam" id="PF25967">
    <property type="entry name" value="RND-MFP_C"/>
    <property type="match status" value="1"/>
</dbReference>
<dbReference type="Gene3D" id="2.40.420.20">
    <property type="match status" value="1"/>
</dbReference>
<evidence type="ECO:0000256" key="2">
    <source>
        <dbReference type="ARBA" id="ARBA00009477"/>
    </source>
</evidence>
<evidence type="ECO:0000259" key="5">
    <source>
        <dbReference type="Pfam" id="PF25876"/>
    </source>
</evidence>
<dbReference type="Proteomes" id="UP000464675">
    <property type="component" value="Chromosome"/>
</dbReference>
<evidence type="ECO:0000256" key="4">
    <source>
        <dbReference type="SAM" id="MobiDB-lite"/>
    </source>
</evidence>
<reference evidence="8 11" key="2">
    <citation type="submission" date="2020-08" db="EMBL/GenBank/DDBJ databases">
        <title>Genomic Encyclopedia of Type Strains, Phase IV (KMG-IV): sequencing the most valuable type-strain genomes for metagenomic binning, comparative biology and taxonomic classification.</title>
        <authorList>
            <person name="Goeker M."/>
        </authorList>
    </citation>
    <scope>NUCLEOTIDE SEQUENCE [LARGE SCALE GENOMIC DNA]</scope>
    <source>
        <strain evidence="8 11">DSM 11525</strain>
    </source>
</reference>
<dbReference type="Gene3D" id="2.40.50.100">
    <property type="match status" value="1"/>
</dbReference>
<dbReference type="Pfam" id="PF25876">
    <property type="entry name" value="HH_MFP_RND"/>
    <property type="match status" value="1"/>
</dbReference>
<evidence type="ECO:0000313" key="9">
    <source>
        <dbReference type="EMBL" id="QHQ38522.1"/>
    </source>
</evidence>
<feature type="compositionally biased region" description="Basic and acidic residues" evidence="4">
    <location>
        <begin position="406"/>
        <end position="422"/>
    </location>
</feature>
<sequence>MMYQSLRSNPHWRNLVFVVFLLTVGCGDKEAAKPTVPSKKVEVVEAKRVSFRPSFEVPAVVEAVETAQIFPIVASRILYQNIEPGKYFEQGEELVRLDPYPFETAVATAEASIAEAMSNYEQAKANFDRARNLRPQGYISAKDFDTAKAAVQAAEAQLNTAQTALNQAREDLSHTSIVAPFSGRVGHPNYAVGDFFILPNSVPITELVKIDPVYVLAHVGQKAYNEFYAAVEKLRLQGRAIPNMELYIVLPGDTVYPYKGEFFSWDSTAAATRGTVAARVLFYNPDGMLLPEENVTLHGKLLEEVERIVIPQKAVSQDQQGHYVYLLDREKKVKRANIEVGLRIGPNWAVRKGLKVGDQVLVEGLQKVSPGDAVEVTAVDIKQLEDPAPANLRPPPYSLREQLRKEQEAFREYQRSNMEARQRNQPGDVYTPYETGK</sequence>
<feature type="region of interest" description="Disordered" evidence="4">
    <location>
        <begin position="406"/>
        <end position="437"/>
    </location>
</feature>
<organism evidence="8 11">
    <name type="scientific">Microbulbifer hydrolyticus</name>
    <dbReference type="NCBI Taxonomy" id="48074"/>
    <lineage>
        <taxon>Bacteria</taxon>
        <taxon>Pseudomonadati</taxon>
        <taxon>Pseudomonadota</taxon>
        <taxon>Gammaproteobacteria</taxon>
        <taxon>Cellvibrionales</taxon>
        <taxon>Microbulbiferaceae</taxon>
        <taxon>Microbulbifer</taxon>
    </lineage>
</organism>
<dbReference type="SUPFAM" id="SSF111369">
    <property type="entry name" value="HlyD-like secretion proteins"/>
    <property type="match status" value="1"/>
</dbReference>
<comment type="subcellular location">
    <subcellularLocation>
        <location evidence="1">Cell inner membrane</location>
        <topology evidence="1">Lipid-anchor</topology>
    </subcellularLocation>
</comment>
<dbReference type="AlphaFoldDB" id="A0A6P1TCU7"/>
<feature type="domain" description="Multidrug resistance protein MdtA-like barrel-sandwich hybrid" evidence="6">
    <location>
        <begin position="65"/>
        <end position="196"/>
    </location>
</feature>
<dbReference type="PROSITE" id="PS51257">
    <property type="entry name" value="PROKAR_LIPOPROTEIN"/>
    <property type="match status" value="1"/>
</dbReference>
<dbReference type="InterPro" id="IPR058627">
    <property type="entry name" value="MdtA-like_C"/>
</dbReference>
<reference evidence="9 10" key="1">
    <citation type="submission" date="2020-01" db="EMBL/GenBank/DDBJ databases">
        <title>The possibility of degradation of plastic by Microbulbifer hydrolyticus IRE-31.</title>
        <authorList>
            <person name="Liu L."/>
        </authorList>
    </citation>
    <scope>NUCLEOTIDE SEQUENCE [LARGE SCALE GENOMIC DNA]</scope>
    <source>
        <strain evidence="9 10">IRE-31</strain>
    </source>
</reference>
<dbReference type="EMBL" id="CP047491">
    <property type="protein sequence ID" value="QHQ38522.1"/>
    <property type="molecule type" value="Genomic_DNA"/>
</dbReference>
<feature type="domain" description="Multidrug resistance protein MdtA-like C-terminal permuted SH3" evidence="7">
    <location>
        <begin position="308"/>
        <end position="367"/>
    </location>
</feature>